<dbReference type="Gene3D" id="3.30.450.20">
    <property type="entry name" value="PAS domain"/>
    <property type="match status" value="2"/>
</dbReference>
<evidence type="ECO:0000256" key="1">
    <source>
        <dbReference type="ARBA" id="ARBA00000085"/>
    </source>
</evidence>
<proteinExistence type="predicted"/>
<dbReference type="InterPro" id="IPR029151">
    <property type="entry name" value="Sensor-like_sf"/>
</dbReference>
<dbReference type="InterPro" id="IPR003594">
    <property type="entry name" value="HATPase_dom"/>
</dbReference>
<dbReference type="InterPro" id="IPR004358">
    <property type="entry name" value="Sig_transdc_His_kin-like_C"/>
</dbReference>
<evidence type="ECO:0000256" key="17">
    <source>
        <dbReference type="SAM" id="Phobius"/>
    </source>
</evidence>
<dbReference type="InterPro" id="IPR003661">
    <property type="entry name" value="HisK_dim/P_dom"/>
</dbReference>
<dbReference type="SMART" id="SM00387">
    <property type="entry name" value="HATPase_c"/>
    <property type="match status" value="1"/>
</dbReference>
<evidence type="ECO:0000256" key="5">
    <source>
        <dbReference type="ARBA" id="ARBA00022519"/>
    </source>
</evidence>
<dbReference type="PIRSF" id="PIRSF036431">
    <property type="entry name" value="STHK_DctB"/>
    <property type="match status" value="1"/>
</dbReference>
<keyword evidence="6" id="KW-0597">Phosphoprotein</keyword>
<dbReference type="InterPro" id="IPR036097">
    <property type="entry name" value="HisK_dim/P_sf"/>
</dbReference>
<dbReference type="Gene3D" id="3.30.565.10">
    <property type="entry name" value="Histidine kinase-like ATPase, C-terminal domain"/>
    <property type="match status" value="1"/>
</dbReference>
<dbReference type="PROSITE" id="PS50109">
    <property type="entry name" value="HIS_KIN"/>
    <property type="match status" value="1"/>
</dbReference>
<dbReference type="InterPro" id="IPR033479">
    <property type="entry name" value="dCache_1"/>
</dbReference>
<evidence type="ECO:0000256" key="16">
    <source>
        <dbReference type="SAM" id="Coils"/>
    </source>
</evidence>
<dbReference type="InterPro" id="IPR017055">
    <property type="entry name" value="Sig_transdc_His_kinase_DctB"/>
</dbReference>
<feature type="coiled-coil region" evidence="16">
    <location>
        <begin position="317"/>
        <end position="369"/>
    </location>
</feature>
<organism evidence="19 20">
    <name type="scientific">Undibacterium luofuense</name>
    <dbReference type="NCBI Taxonomy" id="2828733"/>
    <lineage>
        <taxon>Bacteria</taxon>
        <taxon>Pseudomonadati</taxon>
        <taxon>Pseudomonadota</taxon>
        <taxon>Betaproteobacteria</taxon>
        <taxon>Burkholderiales</taxon>
        <taxon>Oxalobacteraceae</taxon>
        <taxon>Undibacterium</taxon>
    </lineage>
</organism>
<dbReference type="EC" id="2.7.13.3" evidence="3"/>
<dbReference type="Pfam" id="PF02743">
    <property type="entry name" value="dCache_1"/>
    <property type="match status" value="1"/>
</dbReference>
<evidence type="ECO:0000256" key="3">
    <source>
        <dbReference type="ARBA" id="ARBA00012438"/>
    </source>
</evidence>
<gene>
    <name evidence="19" type="ORF">KDM89_09765</name>
</gene>
<evidence type="ECO:0000256" key="14">
    <source>
        <dbReference type="ARBA" id="ARBA00023136"/>
    </source>
</evidence>
<dbReference type="SUPFAM" id="SSF55874">
    <property type="entry name" value="ATPase domain of HSP90 chaperone/DNA topoisomerase II/histidine kinase"/>
    <property type="match status" value="1"/>
</dbReference>
<protein>
    <recommendedName>
        <fullName evidence="15">C4-dicarboxylate transport sensor protein DctB</fullName>
        <ecNumber evidence="3">2.7.13.3</ecNumber>
    </recommendedName>
</protein>
<evidence type="ECO:0000256" key="9">
    <source>
        <dbReference type="ARBA" id="ARBA00022741"/>
    </source>
</evidence>
<evidence type="ECO:0000256" key="15">
    <source>
        <dbReference type="ARBA" id="ARBA00073143"/>
    </source>
</evidence>
<comment type="caution">
    <text evidence="19">The sequence shown here is derived from an EMBL/GenBank/DDBJ whole genome shotgun (WGS) entry which is preliminary data.</text>
</comment>
<keyword evidence="10 19" id="KW-0418">Kinase</keyword>
<evidence type="ECO:0000256" key="13">
    <source>
        <dbReference type="ARBA" id="ARBA00023012"/>
    </source>
</evidence>
<dbReference type="GO" id="GO:0000155">
    <property type="term" value="F:phosphorelay sensor kinase activity"/>
    <property type="evidence" value="ECO:0007669"/>
    <property type="project" value="InterPro"/>
</dbReference>
<evidence type="ECO:0000259" key="18">
    <source>
        <dbReference type="PROSITE" id="PS50109"/>
    </source>
</evidence>
<keyword evidence="13" id="KW-0902">Two-component regulatory system</keyword>
<keyword evidence="11" id="KW-0067">ATP-binding</keyword>
<feature type="transmembrane region" description="Helical" evidence="17">
    <location>
        <begin position="288"/>
        <end position="310"/>
    </location>
</feature>
<keyword evidence="9" id="KW-0547">Nucleotide-binding</keyword>
<evidence type="ECO:0000256" key="11">
    <source>
        <dbReference type="ARBA" id="ARBA00022840"/>
    </source>
</evidence>
<accession>A0A941DM12</accession>
<dbReference type="RefSeq" id="WP_212687752.1">
    <property type="nucleotide sequence ID" value="NZ_JAGSPN010000006.1"/>
</dbReference>
<dbReference type="Gene3D" id="1.10.287.130">
    <property type="match status" value="1"/>
</dbReference>
<evidence type="ECO:0000256" key="8">
    <source>
        <dbReference type="ARBA" id="ARBA00022692"/>
    </source>
</evidence>
<keyword evidence="20" id="KW-1185">Reference proteome</keyword>
<dbReference type="InterPro" id="IPR005467">
    <property type="entry name" value="His_kinase_dom"/>
</dbReference>
<dbReference type="GO" id="GO:0005524">
    <property type="term" value="F:ATP binding"/>
    <property type="evidence" value="ECO:0007669"/>
    <property type="project" value="UniProtKB-KW"/>
</dbReference>
<feature type="domain" description="Histidine kinase" evidence="18">
    <location>
        <begin position="388"/>
        <end position="599"/>
    </location>
</feature>
<dbReference type="GO" id="GO:0005886">
    <property type="term" value="C:plasma membrane"/>
    <property type="evidence" value="ECO:0007669"/>
    <property type="project" value="UniProtKB-SubCell"/>
</dbReference>
<dbReference type="SUPFAM" id="SSF47384">
    <property type="entry name" value="Homodimeric domain of signal transducing histidine kinase"/>
    <property type="match status" value="1"/>
</dbReference>
<name>A0A941DM12_9BURK</name>
<keyword evidence="14 17" id="KW-0472">Membrane</keyword>
<keyword evidence="5" id="KW-0997">Cell inner membrane</keyword>
<evidence type="ECO:0000256" key="10">
    <source>
        <dbReference type="ARBA" id="ARBA00022777"/>
    </source>
</evidence>
<dbReference type="FunFam" id="1.10.287.130:FF:000049">
    <property type="entry name" value="C4-dicarboxylate transport sensor protein DctB"/>
    <property type="match status" value="1"/>
</dbReference>
<keyword evidence="4" id="KW-1003">Cell membrane</keyword>
<dbReference type="PANTHER" id="PTHR43065:SF46">
    <property type="entry name" value="C4-DICARBOXYLATE TRANSPORT SENSOR PROTEIN DCTB"/>
    <property type="match status" value="1"/>
</dbReference>
<evidence type="ECO:0000256" key="7">
    <source>
        <dbReference type="ARBA" id="ARBA00022679"/>
    </source>
</evidence>
<sequence length="608" mass="66539">MSTKMPRSAVIVLLTAAAMALIFVVTLITYQQASTANRAAAERQLQLIALDLDAALERHEILPHTLSHLPLLSAALQHPDQSELIHQLNQTFSDIQKQARVATIYLMDQQGKTLAASNWDSEQSYIGQNFSFRPYFRDAMREGGQTGHFYAIGNKTQIPGYFISRPVLADPLHPQAGKPLGVIVVKVSLLDMQQAWRSNPEPIALSDKHGVIFLGNRPAWQYRSLQALDNEVQAELQATLQYAGKPVQAVSVLPRSEKEGFGDYVSRNIGRLSWQLMLFPDQSEARKAAMVAAGLTTLLLILLATAAAVFDQRRQRLRERRQAALALEQAAQELESRIAQRTLELTGANTQLEQRLQTLQQTEKMLRTSQDELVQTAKLALLGQMAAGITHELSQPLTAIRAFADNARLLLQRGDHDTAAMNLHHIGDAVQRMGNIISQLKGFARKSGDHLQLTDLNHCIQAAVSLIGNDLEQQDIRLQLDLQGAPQVRADPVRIEQILINLLRNAADAMEGQTVRCLAVQTELSADAVQILVRDTGPGISATVLPHLFEPFFTTKPSGKGLGLGLAISLSIAQAMDGNLSVSSSADGACFCLRLPLADNAASMQTAE</sequence>
<comment type="subcellular location">
    <subcellularLocation>
        <location evidence="2">Cell inner membrane</location>
        <topology evidence="2">Multi-pass membrane protein</topology>
    </subcellularLocation>
</comment>
<evidence type="ECO:0000256" key="4">
    <source>
        <dbReference type="ARBA" id="ARBA00022475"/>
    </source>
</evidence>
<evidence type="ECO:0000256" key="6">
    <source>
        <dbReference type="ARBA" id="ARBA00022553"/>
    </source>
</evidence>
<evidence type="ECO:0000256" key="2">
    <source>
        <dbReference type="ARBA" id="ARBA00004429"/>
    </source>
</evidence>
<evidence type="ECO:0000256" key="12">
    <source>
        <dbReference type="ARBA" id="ARBA00022989"/>
    </source>
</evidence>
<dbReference type="Pfam" id="PF00512">
    <property type="entry name" value="HisKA"/>
    <property type="match status" value="1"/>
</dbReference>
<dbReference type="EMBL" id="JAGSPN010000006">
    <property type="protein sequence ID" value="MBR7782430.1"/>
    <property type="molecule type" value="Genomic_DNA"/>
</dbReference>
<dbReference type="Pfam" id="PF02518">
    <property type="entry name" value="HATPase_c"/>
    <property type="match status" value="1"/>
</dbReference>
<keyword evidence="16" id="KW-0175">Coiled coil</keyword>
<dbReference type="AlphaFoldDB" id="A0A941DM12"/>
<dbReference type="SUPFAM" id="SSF103190">
    <property type="entry name" value="Sensory domain-like"/>
    <property type="match status" value="1"/>
</dbReference>
<reference evidence="19" key="1">
    <citation type="submission" date="2021-04" db="EMBL/GenBank/DDBJ databases">
        <title>novel species isolated from subtropical streams in China.</title>
        <authorList>
            <person name="Lu H."/>
        </authorList>
    </citation>
    <scope>NUCLEOTIDE SEQUENCE</scope>
    <source>
        <strain evidence="19">LFS511W</strain>
    </source>
</reference>
<dbReference type="SMART" id="SM00388">
    <property type="entry name" value="HisKA"/>
    <property type="match status" value="1"/>
</dbReference>
<dbReference type="CDD" id="cd00082">
    <property type="entry name" value="HisKA"/>
    <property type="match status" value="1"/>
</dbReference>
<keyword evidence="8 17" id="KW-0812">Transmembrane</keyword>
<evidence type="ECO:0000313" key="20">
    <source>
        <dbReference type="Proteomes" id="UP000680067"/>
    </source>
</evidence>
<comment type="catalytic activity">
    <reaction evidence="1">
        <text>ATP + protein L-histidine = ADP + protein N-phospho-L-histidine.</text>
        <dbReference type="EC" id="2.7.13.3"/>
    </reaction>
</comment>
<evidence type="ECO:0000313" key="19">
    <source>
        <dbReference type="EMBL" id="MBR7782430.1"/>
    </source>
</evidence>
<dbReference type="Proteomes" id="UP000680067">
    <property type="component" value="Unassembled WGS sequence"/>
</dbReference>
<keyword evidence="7" id="KW-0808">Transferase</keyword>
<dbReference type="PANTHER" id="PTHR43065">
    <property type="entry name" value="SENSOR HISTIDINE KINASE"/>
    <property type="match status" value="1"/>
</dbReference>
<dbReference type="PRINTS" id="PR00344">
    <property type="entry name" value="BCTRLSENSOR"/>
</dbReference>
<dbReference type="InterPro" id="IPR036890">
    <property type="entry name" value="HATPase_C_sf"/>
</dbReference>
<keyword evidence="12 17" id="KW-1133">Transmembrane helix</keyword>